<keyword evidence="3" id="KW-1185">Reference proteome</keyword>
<dbReference type="KEGG" id="sdl:Sdel_1250"/>
<protein>
    <submittedName>
        <fullName evidence="2">Uncharacterized protein</fullName>
    </submittedName>
</protein>
<reference evidence="2 3" key="2">
    <citation type="journal article" date="2010" name="Stand. Genomic Sci.">
        <title>Complete genome sequence of Sulfurospirillum deleyianum type strain (5175).</title>
        <authorList>
            <person name="Sikorski J."/>
            <person name="Lapidus A."/>
            <person name="Copeland A."/>
            <person name="Glavina Del Rio T."/>
            <person name="Nolan M."/>
            <person name="Lucas S."/>
            <person name="Chen F."/>
            <person name="Tice H."/>
            <person name="Cheng J.F."/>
            <person name="Saunders E."/>
            <person name="Bruce D."/>
            <person name="Goodwin L."/>
            <person name="Pitluck S."/>
            <person name="Ovchinnikova G."/>
            <person name="Pati A."/>
            <person name="Ivanova N."/>
            <person name="Mavromatis K."/>
            <person name="Chen A."/>
            <person name="Palaniappan K."/>
            <person name="Chain P."/>
            <person name="Land M."/>
            <person name="Hauser L."/>
            <person name="Chang Y.J."/>
            <person name="Jeffries C.D."/>
            <person name="Brettin T."/>
            <person name="Detter J.C."/>
            <person name="Han C."/>
            <person name="Rohde M."/>
            <person name="Lang E."/>
            <person name="Spring S."/>
            <person name="Goker M."/>
            <person name="Bristow J."/>
            <person name="Eisen J.A."/>
            <person name="Markowitz V."/>
            <person name="Hugenholtz P."/>
            <person name="Kyrpides N.C."/>
            <person name="Klenk H.P."/>
        </authorList>
    </citation>
    <scope>NUCLEOTIDE SEQUENCE [LARGE SCALE GENOMIC DNA]</scope>
    <source>
        <strain evidence="3">ATCC 51133 / DSM 6946 / 5175</strain>
    </source>
</reference>
<dbReference type="EMBL" id="CP001816">
    <property type="protein sequence ID" value="ACZ12272.1"/>
    <property type="molecule type" value="Genomic_DNA"/>
</dbReference>
<dbReference type="AlphaFoldDB" id="D1B2F2"/>
<feature type="transmembrane region" description="Helical" evidence="1">
    <location>
        <begin position="15"/>
        <end position="34"/>
    </location>
</feature>
<organism evidence="2 3">
    <name type="scientific">Sulfurospirillum deleyianum (strain ATCC 51133 / DSM 6946 / 5175)</name>
    <dbReference type="NCBI Taxonomy" id="525898"/>
    <lineage>
        <taxon>Bacteria</taxon>
        <taxon>Pseudomonadati</taxon>
        <taxon>Campylobacterota</taxon>
        <taxon>Epsilonproteobacteria</taxon>
        <taxon>Campylobacterales</taxon>
        <taxon>Sulfurospirillaceae</taxon>
        <taxon>Sulfurospirillum</taxon>
    </lineage>
</organism>
<keyword evidence="1" id="KW-1133">Transmembrane helix</keyword>
<evidence type="ECO:0000313" key="3">
    <source>
        <dbReference type="Proteomes" id="UP000002222"/>
    </source>
</evidence>
<dbReference type="HOGENOM" id="CLU_503367_0_0_7"/>
<dbReference type="eggNOG" id="COG0739">
    <property type="taxonomic scope" value="Bacteria"/>
</dbReference>
<evidence type="ECO:0000313" key="2">
    <source>
        <dbReference type="EMBL" id="ACZ12272.1"/>
    </source>
</evidence>
<sequence length="541" mass="59464">MLREKKEKSRIKSSLSPFFVLIGIGIGFAVLDYLDSNNYDPDEIMNDINLIKDGILNWLKEFDLAEDILPDVSNNEGHNENFSSPLVLDLNGNGTTSTFIAQTNTYFDMDGDGFKERTSWAESSDGLLTLDLNNDGVVTNGAELFGNNTKLANGTLAKDGFAALSQYDLNHDNIIDTKDSIYAHLKVWMDTNSDGISTSDELKTLEELNITSINLNATETSTSEAYNQISDSSSFTQDGQTKTINDVWFYQNKSDTTYDYTTPIKESVAALPTIEGSGRVKDLRDAMNDDSVLEAKVTNLLNNASSMSFANFSTTFKDMVARWSGTDTISATATRGEQYILNHPYGYINATPIKVKEVYAYARDVAILEAFAGKSFSMVADGVTTSDVIGTEASVAMNEAYKELQYSQMIAFLSDALYGESLSKDELITNLQTTLTTTPSDTLSTLLLSTMVYRYGLDTLESFDDTLLSNTTFKTALSTNGINYSINALGEVVGTYGDVGEGSSGNFYLFTCKHFTTLKSLHVRNEIQHKGAQRGEENRVA</sequence>
<evidence type="ECO:0000256" key="1">
    <source>
        <dbReference type="SAM" id="Phobius"/>
    </source>
</evidence>
<dbReference type="PANTHER" id="PTHR39431:SF1">
    <property type="entry name" value="FRPA_C-RELATED PROTEIN"/>
    <property type="match status" value="1"/>
</dbReference>
<gene>
    <name evidence="2" type="ordered locus">Sdel_1250</name>
</gene>
<reference evidence="3" key="1">
    <citation type="submission" date="2009-11" db="EMBL/GenBank/DDBJ databases">
        <title>The complete genome of Sulfurospirillum deleyianum DSM 6946.</title>
        <authorList>
            <consortium name="US DOE Joint Genome Institute (JGI-PGF)"/>
            <person name="Lucas S."/>
            <person name="Copeland A."/>
            <person name="Lapidus A."/>
            <person name="Glavina del Rio T."/>
            <person name="Dalin E."/>
            <person name="Tice H."/>
            <person name="Bruce D."/>
            <person name="Goodwin L."/>
            <person name="Pitluck S."/>
            <person name="Kyrpides N."/>
            <person name="Mavromatis K."/>
            <person name="Ivanova N."/>
            <person name="Ovchinnikova G."/>
            <person name="Munk A.C."/>
            <person name="Lu M."/>
            <person name="Brettin T."/>
            <person name="Detter J.C."/>
            <person name="Han C."/>
            <person name="Tapia R."/>
            <person name="Larimer F."/>
            <person name="Land M."/>
            <person name="Hauser L."/>
            <person name="Markowitz V."/>
            <person name="Cheng J.F."/>
            <person name="Hugenholtz P."/>
            <person name="Woyke T."/>
            <person name="Wu D."/>
            <person name="Aumann P."/>
            <person name="Schneider S."/>
            <person name="Lang E."/>
            <person name="Spring S."/>
            <person name="Klenk H.P."/>
            <person name="Eisen J.A."/>
        </authorList>
    </citation>
    <scope>NUCLEOTIDE SEQUENCE [LARGE SCALE GENOMIC DNA]</scope>
    <source>
        <strain evidence="3">ATCC 51133 / DSM 6946 / 5175</strain>
    </source>
</reference>
<keyword evidence="1" id="KW-0472">Membrane</keyword>
<dbReference type="PANTHER" id="PTHR39431">
    <property type="entry name" value="FRPA/C-RELATED PROTEIN"/>
    <property type="match status" value="1"/>
</dbReference>
<dbReference type="RefSeq" id="WP_012857027.1">
    <property type="nucleotide sequence ID" value="NC_013512.1"/>
</dbReference>
<dbReference type="STRING" id="525898.Sdel_1250"/>
<keyword evidence="1" id="KW-0812">Transmembrane</keyword>
<accession>D1B2F2</accession>
<dbReference type="Proteomes" id="UP000002222">
    <property type="component" value="Chromosome"/>
</dbReference>
<proteinExistence type="predicted"/>
<name>D1B2F2_SULD5</name>